<dbReference type="EMBL" id="CP002446">
    <property type="protein sequence ID" value="ADV26718.1"/>
    <property type="molecule type" value="Genomic_DNA"/>
</dbReference>
<evidence type="ECO:0000313" key="2">
    <source>
        <dbReference type="EMBL" id="ADV26718.1"/>
    </source>
</evidence>
<keyword evidence="3" id="KW-1185">Reference proteome</keyword>
<dbReference type="HOGENOM" id="CLU_582489_0_0_6"/>
<dbReference type="STRING" id="743721.Psesu_0866"/>
<dbReference type="KEGG" id="psu:Psesu_0866"/>
<sequence>MPSIFPNRTRPAPPPASSETLAVARQEVRKLLESSDAFAQLPPDKRETLAKGMVQIASYLAEPDGVRLKRNQVSPQVRALAGDEDGGPLPMQDQPEFGQALRTGVEQAGALMNAVNFPSFVSGLIDGVFHSIVTSSIQQMEAYAKLVADVSKSLNQFRDENTTQNQGRDYLVETFPDLFELQLGGGDAFGDFGDFGGGAPAGPRVALRQDADTKTALARINQTLPLEQPLTRLDDEVVEALLVPAARTTIASGRQQLLATIVMLGINRIVVTDGKISAKVMYDFQARDNSRYRYSATQFDHEKDIYGNVQKTRSGEGSHESSTEQGSAVRDQNGNIVRGGPSYGFANGRFYGRGGGPAYEGGTSYSKGDYKYDEKPIIKMMSTSGLQNDSSLQARASLAGQVEVNFKSDYLPLEKMANPEAIAAIQMNAQPGMVRNLAARPLPNAAGAAPATGSGTAPAATTPAPAPAA</sequence>
<feature type="compositionally biased region" description="Low complexity" evidence="1">
    <location>
        <begin position="444"/>
        <end position="463"/>
    </location>
</feature>
<feature type="compositionally biased region" description="Polar residues" evidence="1">
    <location>
        <begin position="323"/>
        <end position="335"/>
    </location>
</feature>
<feature type="region of interest" description="Disordered" evidence="1">
    <location>
        <begin position="444"/>
        <end position="469"/>
    </location>
</feature>
<dbReference type="AlphaFoldDB" id="E6WRI7"/>
<dbReference type="RefSeq" id="WP_013534548.1">
    <property type="nucleotide sequence ID" value="NC_014924.1"/>
</dbReference>
<gene>
    <name evidence="2" type="ordered locus">Psesu_0866</name>
</gene>
<evidence type="ECO:0000256" key="1">
    <source>
        <dbReference type="SAM" id="MobiDB-lite"/>
    </source>
</evidence>
<protein>
    <submittedName>
        <fullName evidence="2">Uncharacterized protein</fullName>
    </submittedName>
</protein>
<feature type="region of interest" description="Disordered" evidence="1">
    <location>
        <begin position="307"/>
        <end position="336"/>
    </location>
</feature>
<reference evidence="2 3" key="1">
    <citation type="submission" date="2011-01" db="EMBL/GenBank/DDBJ databases">
        <title>Complete sequence of Pseudoxanthomonas suwonensis 11-1.</title>
        <authorList>
            <consortium name="US DOE Joint Genome Institute"/>
            <person name="Lucas S."/>
            <person name="Copeland A."/>
            <person name="Lapidus A."/>
            <person name="Cheng J.-F."/>
            <person name="Goodwin L."/>
            <person name="Pitluck S."/>
            <person name="Teshima H."/>
            <person name="Detter J.C."/>
            <person name="Han C."/>
            <person name="Tapia R."/>
            <person name="Land M."/>
            <person name="Hauser L."/>
            <person name="Kyrpides N."/>
            <person name="Ivanova N."/>
            <person name="Ovchinnikova G."/>
            <person name="Siebers A.K."/>
            <person name="Allgaier M."/>
            <person name="Thelen M.P."/>
            <person name="Hugenholtz P."/>
            <person name="Gladden J."/>
            <person name="Woyke T."/>
        </authorList>
    </citation>
    <scope>NUCLEOTIDE SEQUENCE [LARGE SCALE GENOMIC DNA]</scope>
    <source>
        <strain evidence="3">11-1</strain>
    </source>
</reference>
<name>E6WRI7_PSEUU</name>
<accession>E6WRI7</accession>
<proteinExistence type="predicted"/>
<organism evidence="2 3">
    <name type="scientific">Pseudoxanthomonas suwonensis (strain 11-1)</name>
    <dbReference type="NCBI Taxonomy" id="743721"/>
    <lineage>
        <taxon>Bacteria</taxon>
        <taxon>Pseudomonadati</taxon>
        <taxon>Pseudomonadota</taxon>
        <taxon>Gammaproteobacteria</taxon>
        <taxon>Lysobacterales</taxon>
        <taxon>Lysobacteraceae</taxon>
        <taxon>Pseudoxanthomonas</taxon>
    </lineage>
</organism>
<dbReference type="Proteomes" id="UP000008632">
    <property type="component" value="Chromosome"/>
</dbReference>
<feature type="region of interest" description="Disordered" evidence="1">
    <location>
        <begin position="1"/>
        <end position="21"/>
    </location>
</feature>
<evidence type="ECO:0000313" key="3">
    <source>
        <dbReference type="Proteomes" id="UP000008632"/>
    </source>
</evidence>
<feature type="compositionally biased region" description="Basic and acidic residues" evidence="1">
    <location>
        <begin position="313"/>
        <end position="322"/>
    </location>
</feature>
<dbReference type="eggNOG" id="ENOG502ZAZA">
    <property type="taxonomic scope" value="Bacteria"/>
</dbReference>